<accession>A0AB35Y7V8</accession>
<dbReference type="Proteomes" id="UP001373196">
    <property type="component" value="Unassembled WGS sequence"/>
</dbReference>
<comment type="caution">
    <text evidence="1">The sequence shown here is derived from an EMBL/GenBank/DDBJ whole genome shotgun (WGS) entry which is preliminary data.</text>
</comment>
<proteinExistence type="predicted"/>
<sequence>MMLILLCIPVILWTFSLSRTMQTLKKPPLTVLLCLIVCFTLTSCFNTKNKSESVPDNYSLYSQYVDKVVKKFEPEGFEMLNSTADIYSSGFPENEYFEERDDLYDGNPLQPKNRKAVYLNSTNGILACMTFLYSEEELGKRMLTIDSLPAEAVATFQKEDDINIQETYEMVLEDQHCIVLLKFISTESLQSNQEQAVTRYRESVIDFFEEYTQFLKSQENIE</sequence>
<dbReference type="RefSeq" id="WP_339395968.1">
    <property type="nucleotide sequence ID" value="NZ_JBBFGL010000012.1"/>
</dbReference>
<dbReference type="AlphaFoldDB" id="A0AB35Y7V8"/>
<gene>
    <name evidence="1" type="ORF">WF834_11115</name>
</gene>
<dbReference type="EMBL" id="JBBFGL010000012">
    <property type="protein sequence ID" value="MEJ5196707.1"/>
    <property type="molecule type" value="Genomic_DNA"/>
</dbReference>
<organism evidence="1 2">
    <name type="scientific">Faecalibacterium wellingii</name>
    <dbReference type="NCBI Taxonomy" id="2929491"/>
    <lineage>
        <taxon>Bacteria</taxon>
        <taxon>Bacillati</taxon>
        <taxon>Bacillota</taxon>
        <taxon>Clostridia</taxon>
        <taxon>Eubacteriales</taxon>
        <taxon>Oscillospiraceae</taxon>
        <taxon>Faecalibacterium</taxon>
    </lineage>
</organism>
<name>A0AB35Y7V8_9FIRM</name>
<reference evidence="1" key="1">
    <citation type="submission" date="2024-03" db="EMBL/GenBank/DDBJ databases">
        <authorList>
            <person name="Plomp N."/>
            <person name="Harmsen H.J."/>
        </authorList>
    </citation>
    <scope>NUCLEOTIDE SEQUENCE</scope>
    <source>
        <strain evidence="1">HTF-128</strain>
    </source>
</reference>
<protein>
    <recommendedName>
        <fullName evidence="3">DUF4825 domain-containing protein</fullName>
    </recommendedName>
</protein>
<evidence type="ECO:0000313" key="2">
    <source>
        <dbReference type="Proteomes" id="UP001373196"/>
    </source>
</evidence>
<evidence type="ECO:0008006" key="3">
    <source>
        <dbReference type="Google" id="ProtNLM"/>
    </source>
</evidence>
<evidence type="ECO:0000313" key="1">
    <source>
        <dbReference type="EMBL" id="MEJ5196707.1"/>
    </source>
</evidence>